<reference evidence="2" key="1">
    <citation type="journal article" date="2020" name="Cell">
        <title>Large-Scale Comparative Analyses of Tick Genomes Elucidate Their Genetic Diversity and Vector Capacities.</title>
        <authorList>
            <consortium name="Tick Genome and Microbiome Consortium (TIGMIC)"/>
            <person name="Jia N."/>
            <person name="Wang J."/>
            <person name="Shi W."/>
            <person name="Du L."/>
            <person name="Sun Y."/>
            <person name="Zhan W."/>
            <person name="Jiang J.F."/>
            <person name="Wang Q."/>
            <person name="Zhang B."/>
            <person name="Ji P."/>
            <person name="Bell-Sakyi L."/>
            <person name="Cui X.M."/>
            <person name="Yuan T.T."/>
            <person name="Jiang B.G."/>
            <person name="Yang W.F."/>
            <person name="Lam T.T."/>
            <person name="Chang Q.C."/>
            <person name="Ding S.J."/>
            <person name="Wang X.J."/>
            <person name="Zhu J.G."/>
            <person name="Ruan X.D."/>
            <person name="Zhao L."/>
            <person name="Wei J.T."/>
            <person name="Ye R.Z."/>
            <person name="Que T.C."/>
            <person name="Du C.H."/>
            <person name="Zhou Y.H."/>
            <person name="Cheng J.X."/>
            <person name="Dai P.F."/>
            <person name="Guo W.B."/>
            <person name="Han X.H."/>
            <person name="Huang E.J."/>
            <person name="Li L.F."/>
            <person name="Wei W."/>
            <person name="Gao Y.C."/>
            <person name="Liu J.Z."/>
            <person name="Shao H.Z."/>
            <person name="Wang X."/>
            <person name="Wang C.C."/>
            <person name="Yang T.C."/>
            <person name="Huo Q.B."/>
            <person name="Li W."/>
            <person name="Chen H.Y."/>
            <person name="Chen S.E."/>
            <person name="Zhou L.G."/>
            <person name="Ni X.B."/>
            <person name="Tian J.H."/>
            <person name="Sheng Y."/>
            <person name="Liu T."/>
            <person name="Pan Y.S."/>
            <person name="Xia L.Y."/>
            <person name="Li J."/>
            <person name="Zhao F."/>
            <person name="Cao W.C."/>
        </authorList>
    </citation>
    <scope>NUCLEOTIDE SEQUENCE</scope>
    <source>
        <strain evidence="2">Rmic-2018</strain>
    </source>
</reference>
<dbReference type="EMBL" id="JABSTU010004849">
    <property type="protein sequence ID" value="KAH7952663.1"/>
    <property type="molecule type" value="Genomic_DNA"/>
</dbReference>
<sequence>MHRKRTCPKEEQSQTEPRAKRHDTSHAADAGEEVFRLRVDETRDTVLYSSPPSKRKDAQAYTDRPLLSLYILGAPVRRMQTKGKVHPAQQTPCIVCVQPQLPRTKKRMIILKKLCKKLLN</sequence>
<keyword evidence="3" id="KW-1185">Reference proteome</keyword>
<gene>
    <name evidence="2" type="ORF">HPB51_028179</name>
</gene>
<name>A0A9J6CYB1_RHIMP</name>
<evidence type="ECO:0000256" key="1">
    <source>
        <dbReference type="SAM" id="MobiDB-lite"/>
    </source>
</evidence>
<dbReference type="AlphaFoldDB" id="A0A9J6CYB1"/>
<organism evidence="2 3">
    <name type="scientific">Rhipicephalus microplus</name>
    <name type="common">Cattle tick</name>
    <name type="synonym">Boophilus microplus</name>
    <dbReference type="NCBI Taxonomy" id="6941"/>
    <lineage>
        <taxon>Eukaryota</taxon>
        <taxon>Metazoa</taxon>
        <taxon>Ecdysozoa</taxon>
        <taxon>Arthropoda</taxon>
        <taxon>Chelicerata</taxon>
        <taxon>Arachnida</taxon>
        <taxon>Acari</taxon>
        <taxon>Parasitiformes</taxon>
        <taxon>Ixodida</taxon>
        <taxon>Ixodoidea</taxon>
        <taxon>Ixodidae</taxon>
        <taxon>Rhipicephalinae</taxon>
        <taxon>Rhipicephalus</taxon>
        <taxon>Boophilus</taxon>
    </lineage>
</organism>
<feature type="region of interest" description="Disordered" evidence="1">
    <location>
        <begin position="1"/>
        <end position="32"/>
    </location>
</feature>
<dbReference type="Proteomes" id="UP000821866">
    <property type="component" value="Unassembled WGS sequence"/>
</dbReference>
<evidence type="ECO:0000313" key="3">
    <source>
        <dbReference type="Proteomes" id="UP000821866"/>
    </source>
</evidence>
<evidence type="ECO:0000313" key="2">
    <source>
        <dbReference type="EMBL" id="KAH7952663.1"/>
    </source>
</evidence>
<protein>
    <submittedName>
        <fullName evidence="2">Uncharacterized protein</fullName>
    </submittedName>
</protein>
<comment type="caution">
    <text evidence="2">The sequence shown here is derived from an EMBL/GenBank/DDBJ whole genome shotgun (WGS) entry which is preliminary data.</text>
</comment>
<reference evidence="2" key="2">
    <citation type="submission" date="2021-09" db="EMBL/GenBank/DDBJ databases">
        <authorList>
            <person name="Jia N."/>
            <person name="Wang J."/>
            <person name="Shi W."/>
            <person name="Du L."/>
            <person name="Sun Y."/>
            <person name="Zhan W."/>
            <person name="Jiang J."/>
            <person name="Wang Q."/>
            <person name="Zhang B."/>
            <person name="Ji P."/>
            <person name="Sakyi L.B."/>
            <person name="Cui X."/>
            <person name="Yuan T."/>
            <person name="Jiang B."/>
            <person name="Yang W."/>
            <person name="Lam T.T.-Y."/>
            <person name="Chang Q."/>
            <person name="Ding S."/>
            <person name="Wang X."/>
            <person name="Zhu J."/>
            <person name="Ruan X."/>
            <person name="Zhao L."/>
            <person name="Wei J."/>
            <person name="Que T."/>
            <person name="Du C."/>
            <person name="Cheng J."/>
            <person name="Dai P."/>
            <person name="Han X."/>
            <person name="Huang E."/>
            <person name="Gao Y."/>
            <person name="Liu J."/>
            <person name="Shao H."/>
            <person name="Ye R."/>
            <person name="Li L."/>
            <person name="Wei W."/>
            <person name="Wang X."/>
            <person name="Wang C."/>
            <person name="Huo Q."/>
            <person name="Li W."/>
            <person name="Guo W."/>
            <person name="Chen H."/>
            <person name="Chen S."/>
            <person name="Zhou L."/>
            <person name="Zhou L."/>
            <person name="Ni X."/>
            <person name="Tian J."/>
            <person name="Zhou Y."/>
            <person name="Sheng Y."/>
            <person name="Liu T."/>
            <person name="Pan Y."/>
            <person name="Xia L."/>
            <person name="Li J."/>
            <person name="Zhao F."/>
            <person name="Cao W."/>
        </authorList>
    </citation>
    <scope>NUCLEOTIDE SEQUENCE</scope>
    <source>
        <strain evidence="2">Rmic-2018</strain>
        <tissue evidence="2">Larvae</tissue>
    </source>
</reference>
<accession>A0A9J6CYB1</accession>
<proteinExistence type="predicted"/>